<evidence type="ECO:0000313" key="1">
    <source>
        <dbReference type="EMBL" id="RPA73900.1"/>
    </source>
</evidence>
<keyword evidence="2" id="KW-1185">Reference proteome</keyword>
<name>A0A3N4HQ00_ASCIM</name>
<proteinExistence type="predicted"/>
<accession>A0A3N4HQ00</accession>
<gene>
    <name evidence="1" type="ORF">BJ508DRAFT_313348</name>
</gene>
<organism evidence="1 2">
    <name type="scientific">Ascobolus immersus RN42</name>
    <dbReference type="NCBI Taxonomy" id="1160509"/>
    <lineage>
        <taxon>Eukaryota</taxon>
        <taxon>Fungi</taxon>
        <taxon>Dikarya</taxon>
        <taxon>Ascomycota</taxon>
        <taxon>Pezizomycotina</taxon>
        <taxon>Pezizomycetes</taxon>
        <taxon>Pezizales</taxon>
        <taxon>Ascobolaceae</taxon>
        <taxon>Ascobolus</taxon>
    </lineage>
</organism>
<dbReference type="AlphaFoldDB" id="A0A3N4HQ00"/>
<reference evidence="1 2" key="1">
    <citation type="journal article" date="2018" name="Nat. Ecol. Evol.">
        <title>Pezizomycetes genomes reveal the molecular basis of ectomycorrhizal truffle lifestyle.</title>
        <authorList>
            <person name="Murat C."/>
            <person name="Payen T."/>
            <person name="Noel B."/>
            <person name="Kuo A."/>
            <person name="Morin E."/>
            <person name="Chen J."/>
            <person name="Kohler A."/>
            <person name="Krizsan K."/>
            <person name="Balestrini R."/>
            <person name="Da Silva C."/>
            <person name="Montanini B."/>
            <person name="Hainaut M."/>
            <person name="Levati E."/>
            <person name="Barry K.W."/>
            <person name="Belfiori B."/>
            <person name="Cichocki N."/>
            <person name="Clum A."/>
            <person name="Dockter R.B."/>
            <person name="Fauchery L."/>
            <person name="Guy J."/>
            <person name="Iotti M."/>
            <person name="Le Tacon F."/>
            <person name="Lindquist E.A."/>
            <person name="Lipzen A."/>
            <person name="Malagnac F."/>
            <person name="Mello A."/>
            <person name="Molinier V."/>
            <person name="Miyauchi S."/>
            <person name="Poulain J."/>
            <person name="Riccioni C."/>
            <person name="Rubini A."/>
            <person name="Sitrit Y."/>
            <person name="Splivallo R."/>
            <person name="Traeger S."/>
            <person name="Wang M."/>
            <person name="Zifcakova L."/>
            <person name="Wipf D."/>
            <person name="Zambonelli A."/>
            <person name="Paolocci F."/>
            <person name="Nowrousian M."/>
            <person name="Ottonello S."/>
            <person name="Baldrian P."/>
            <person name="Spatafora J.W."/>
            <person name="Henrissat B."/>
            <person name="Nagy L.G."/>
            <person name="Aury J.M."/>
            <person name="Wincker P."/>
            <person name="Grigoriev I.V."/>
            <person name="Bonfante P."/>
            <person name="Martin F.M."/>
        </authorList>
    </citation>
    <scope>NUCLEOTIDE SEQUENCE [LARGE SCALE GENOMIC DNA]</scope>
    <source>
        <strain evidence="1 2">RN42</strain>
    </source>
</reference>
<dbReference type="Proteomes" id="UP000275078">
    <property type="component" value="Unassembled WGS sequence"/>
</dbReference>
<dbReference type="EMBL" id="ML119807">
    <property type="protein sequence ID" value="RPA73900.1"/>
    <property type="molecule type" value="Genomic_DNA"/>
</dbReference>
<sequence>MAPYHELIQQSTPEADALKEFIAAFNKGIHTRYPYYRFDVKLTPTNMTRTAVGNIIKNSIDIYDFPVPLADRNSDETFTALQNYPQLRLPAATLERLRKQNEELGVGQFEMSLLLEVKIEFGRKRYWQGLCMLYPDLEKDATYE</sequence>
<protein>
    <submittedName>
        <fullName evidence="1">Uncharacterized protein</fullName>
    </submittedName>
</protein>
<evidence type="ECO:0000313" key="2">
    <source>
        <dbReference type="Proteomes" id="UP000275078"/>
    </source>
</evidence>